<accession>A0A0C9MF46</accession>
<evidence type="ECO:0000256" key="2">
    <source>
        <dbReference type="ARBA" id="ARBA00023002"/>
    </source>
</evidence>
<evidence type="ECO:0000259" key="5">
    <source>
        <dbReference type="Pfam" id="PF00171"/>
    </source>
</evidence>
<dbReference type="InterPro" id="IPR015590">
    <property type="entry name" value="Aldehyde_DH_dom"/>
</dbReference>
<feature type="domain" description="Aldehyde dehydrogenase" evidence="5">
    <location>
        <begin position="32"/>
        <end position="489"/>
    </location>
</feature>
<dbReference type="Proteomes" id="UP000053815">
    <property type="component" value="Unassembled WGS sequence"/>
</dbReference>
<dbReference type="FunFam" id="3.40.309.10:FF:000001">
    <property type="entry name" value="Mitochondrial aldehyde dehydrogenase 2"/>
    <property type="match status" value="1"/>
</dbReference>
<reference evidence="6" key="1">
    <citation type="submission" date="2014-09" db="EMBL/GenBank/DDBJ databases">
        <title>Draft genome sequence of an oleaginous Mucoromycotina fungus Mucor ambiguus NBRC6742.</title>
        <authorList>
            <person name="Takeda I."/>
            <person name="Yamane N."/>
            <person name="Morita T."/>
            <person name="Tamano K."/>
            <person name="Machida M."/>
            <person name="Baker S."/>
            <person name="Koike H."/>
        </authorList>
    </citation>
    <scope>NUCLEOTIDE SEQUENCE</scope>
    <source>
        <strain evidence="6">NBRC 6742</strain>
    </source>
</reference>
<dbReference type="SUPFAM" id="SSF53720">
    <property type="entry name" value="ALDH-like"/>
    <property type="match status" value="1"/>
</dbReference>
<dbReference type="InterPro" id="IPR016162">
    <property type="entry name" value="Ald_DH_N"/>
</dbReference>
<evidence type="ECO:0000313" key="6">
    <source>
        <dbReference type="EMBL" id="GAN01682.1"/>
    </source>
</evidence>
<proteinExistence type="inferred from homology"/>
<dbReference type="Gene3D" id="3.40.605.10">
    <property type="entry name" value="Aldehyde Dehydrogenase, Chain A, domain 1"/>
    <property type="match status" value="1"/>
</dbReference>
<dbReference type="OrthoDB" id="310895at2759"/>
<dbReference type="InterPro" id="IPR016160">
    <property type="entry name" value="Ald_DH_CS_CYS"/>
</dbReference>
<evidence type="ECO:0000256" key="4">
    <source>
        <dbReference type="RuleBase" id="RU003345"/>
    </source>
</evidence>
<dbReference type="FunFam" id="3.40.605.10:FF:000050">
    <property type="entry name" value="Aldehyde dehydrogenase, mitochondrial"/>
    <property type="match status" value="1"/>
</dbReference>
<dbReference type="InterPro" id="IPR016161">
    <property type="entry name" value="Ald_DH/histidinol_DH"/>
</dbReference>
<dbReference type="InterPro" id="IPR016163">
    <property type="entry name" value="Ald_DH_C"/>
</dbReference>
<dbReference type="PANTHER" id="PTHR11699">
    <property type="entry name" value="ALDEHYDE DEHYDROGENASE-RELATED"/>
    <property type="match status" value="1"/>
</dbReference>
<gene>
    <name evidence="6" type="ORF">MAM1_0010c01116</name>
</gene>
<dbReference type="EMBL" id="DF836299">
    <property type="protein sequence ID" value="GAN01682.1"/>
    <property type="molecule type" value="Genomic_DNA"/>
</dbReference>
<dbReference type="CDD" id="cd07091">
    <property type="entry name" value="ALDH_F1-2_Ald2-like"/>
    <property type="match status" value="1"/>
</dbReference>
<evidence type="ECO:0000256" key="1">
    <source>
        <dbReference type="ARBA" id="ARBA00009986"/>
    </source>
</evidence>
<dbReference type="Gene3D" id="3.40.309.10">
    <property type="entry name" value="Aldehyde Dehydrogenase, Chain A, domain 2"/>
    <property type="match status" value="1"/>
</dbReference>
<dbReference type="Pfam" id="PF00171">
    <property type="entry name" value="Aldedh"/>
    <property type="match status" value="1"/>
</dbReference>
<comment type="similarity">
    <text evidence="1 4">Belongs to the aldehyde dehydrogenase family.</text>
</comment>
<sequence length="798" mass="88042">MTQHDIQTVKTSNGQEIKVHTHLFINNEFVPGHGPLIETINPATEEVICSVHSADESDVDAAVNAAKECFKNVWRKTAPAERGRLINKLADLMERDKDEIATLDALDNGKAFTIARDVDVTDSIGCFRYFAGWADKIHGKTIDTTFDKLCYTRHEPLGVVGAVVPWNYPTMMPVWKLAPALSTGNCIVLKTSEITPLSLYKFADLVKEAGFPPGVVNIITGYGHTTGSYLSGHPGVSKMAFTGSTVTGRKILESSASSNLKKLQLELGGKSAQIVCADADLANAAVQAHGGIFNNHGQSCNAGSRILVQEDVFDKFMELFIAETKKIKIGDPFDEETFQGPQINKSQFDKILNYIKIGQEEGAKLALGGKRWGEKGYYIEPTIFTHCKNNMRIMQEEIFGPVVAIATFKTVEEAIEIANDSDYGLAGGVYTSNLDTAITVTNELQAGTVWVNCFDVFDQSTPFGGYKQSGFGKELGKYALQEYTQVKVVKIQRSLRHCSRRSLDFSHENKKYSPSDPLTAIKQLEPVDLGTTSVYMYLTSIMSAAQLKVYKERYIDSKFNLYLIKKLTILLNMQLVSTLLATLTVIASAVASAAPSQAMESATTVTANTTTTTATTPAVIPEYMMMYGYNPPRENPEYCQGFKIEYPTSHDLAFEAGSHQYVKWSANTEGLKSIPLEAFRIRIMDEGQHNFINVGERIPLYNDKENKTGSTFFPLDIDGPDGKYHIRIMVAYSGQAVNCVFETVNFKVIHGSKDKIAEDLTPYFEENPAFIHSALNIDDLYTLGPNATVVTFPSSSEK</sequence>
<dbReference type="GO" id="GO:0004030">
    <property type="term" value="F:aldehyde dehydrogenase [NAD(P)+] activity"/>
    <property type="evidence" value="ECO:0007669"/>
    <property type="project" value="UniProtKB-ARBA"/>
</dbReference>
<dbReference type="InterPro" id="IPR029510">
    <property type="entry name" value="Ald_DH_CS_GLU"/>
</dbReference>
<dbReference type="PROSITE" id="PS00070">
    <property type="entry name" value="ALDEHYDE_DEHYDR_CYS"/>
    <property type="match status" value="1"/>
</dbReference>
<dbReference type="STRING" id="91626.A0A0C9MF46"/>
<feature type="active site" evidence="3">
    <location>
        <position position="266"/>
    </location>
</feature>
<keyword evidence="2 4" id="KW-0560">Oxidoreductase</keyword>
<protein>
    <submittedName>
        <fullName evidence="6">Aldehyde dehydrogenase</fullName>
    </submittedName>
</protein>
<name>A0A0C9MF46_9FUNG</name>
<keyword evidence="7" id="KW-1185">Reference proteome</keyword>
<dbReference type="PROSITE" id="PS00687">
    <property type="entry name" value="ALDEHYDE_DEHYDR_GLU"/>
    <property type="match status" value="1"/>
</dbReference>
<evidence type="ECO:0000313" key="7">
    <source>
        <dbReference type="Proteomes" id="UP000053815"/>
    </source>
</evidence>
<organism evidence="6">
    <name type="scientific">Mucor ambiguus</name>
    <dbReference type="NCBI Taxonomy" id="91626"/>
    <lineage>
        <taxon>Eukaryota</taxon>
        <taxon>Fungi</taxon>
        <taxon>Fungi incertae sedis</taxon>
        <taxon>Mucoromycota</taxon>
        <taxon>Mucoromycotina</taxon>
        <taxon>Mucoromycetes</taxon>
        <taxon>Mucorales</taxon>
        <taxon>Mucorineae</taxon>
        <taxon>Mucoraceae</taxon>
        <taxon>Mucor</taxon>
    </lineage>
</organism>
<dbReference type="FunFam" id="3.40.605.10:FF:000026">
    <property type="entry name" value="Aldehyde dehydrogenase, putative"/>
    <property type="match status" value="1"/>
</dbReference>
<evidence type="ECO:0000256" key="3">
    <source>
        <dbReference type="PROSITE-ProRule" id="PRU10007"/>
    </source>
</evidence>
<dbReference type="GO" id="GO:0019413">
    <property type="term" value="P:acetate biosynthetic process"/>
    <property type="evidence" value="ECO:0007669"/>
    <property type="project" value="UniProtKB-ARBA"/>
</dbReference>
<dbReference type="AlphaFoldDB" id="A0A0C9MF46"/>